<keyword evidence="2 4" id="KW-0863">Zinc-finger</keyword>
<feature type="region of interest" description="Disordered" evidence="5">
    <location>
        <begin position="227"/>
        <end position="246"/>
    </location>
</feature>
<dbReference type="GO" id="GO:0008270">
    <property type="term" value="F:zinc ion binding"/>
    <property type="evidence" value="ECO:0007669"/>
    <property type="project" value="UniProtKB-KW"/>
</dbReference>
<dbReference type="InterPro" id="IPR001965">
    <property type="entry name" value="Znf_PHD"/>
</dbReference>
<name>A0A8K0JRH6_9TREE</name>
<keyword evidence="8" id="KW-1185">Reference proteome</keyword>
<reference evidence="7" key="1">
    <citation type="submission" date="2020-04" db="EMBL/GenBank/DDBJ databases">
        <title>Analysis of mating type loci in Filobasidium floriforme.</title>
        <authorList>
            <person name="Nowrousian M."/>
        </authorList>
    </citation>
    <scope>NUCLEOTIDE SEQUENCE</scope>
    <source>
        <strain evidence="7">CBS 6242</strain>
    </source>
</reference>
<feature type="region of interest" description="Disordered" evidence="5">
    <location>
        <begin position="634"/>
        <end position="687"/>
    </location>
</feature>
<dbReference type="InterPro" id="IPR019787">
    <property type="entry name" value="Znf_PHD-finger"/>
</dbReference>
<feature type="compositionally biased region" description="Polar residues" evidence="5">
    <location>
        <begin position="1102"/>
        <end position="1120"/>
    </location>
</feature>
<feature type="compositionally biased region" description="Low complexity" evidence="5">
    <location>
        <begin position="727"/>
        <end position="750"/>
    </location>
</feature>
<feature type="region of interest" description="Disordered" evidence="5">
    <location>
        <begin position="722"/>
        <end position="750"/>
    </location>
</feature>
<feature type="compositionally biased region" description="Low complexity" evidence="5">
    <location>
        <begin position="189"/>
        <end position="206"/>
    </location>
</feature>
<feature type="domain" description="PHD-type" evidence="6">
    <location>
        <begin position="302"/>
        <end position="352"/>
    </location>
</feature>
<feature type="region of interest" description="Disordered" evidence="5">
    <location>
        <begin position="762"/>
        <end position="804"/>
    </location>
</feature>
<feature type="region of interest" description="Disordered" evidence="5">
    <location>
        <begin position="187"/>
        <end position="206"/>
    </location>
</feature>
<dbReference type="SMART" id="SM00249">
    <property type="entry name" value="PHD"/>
    <property type="match status" value="2"/>
</dbReference>
<sequence>MGDTQEVDMENNGTAIPATSQAGSSASQTSHSVTKEATSSGEPGAASDGASRRARARPKKSLKILAPLQKDDEAYGSSRAGSPASSLDGSFKPRRNAPRLSVNASIRKPDDPSIFEDMIPEVNMQPPSSPPPQAPPDDPALAPLKPYDASPRSIFRPPPSAALAIFNKPPSPSFRLAFRGQKLADIPASGSGSSLSSLPTSNSGLSSYLPAETTPLTAVSASLHPSTAEYNNDQQEAESSRSVMRATTPQMMGSVVRATRGSLVSTDTSPYAIKKAVVKTAVRKGKAKQGGPGSSHESVPNNDFCSACGGIGRFLCCDGCPRSFHFMCLDPPLDVDQLPEEDEWFCKQCAAKRIPKNLRQPKQGMFGPLMRYLENTNPQEFKLTEDIRNTFTNIQTGYNGGYLENHEQKPVKFDRSGFPEEKDVYKLKSKGKTITCFRCKGSAAPTGPGVAAGVAMGRRILSCDYCSLHWHLDCLDPPPPTMPHPMRKWMCPNHAQSLLPKKRTLKTGMTEELVTRPGVKNNGIIEILDPEGERKRIEYENAYINGKRYKIPERIIHLDFWSKIGKSNEAASAEGKHSAEFIFGGQSPLSTAPSSPISERDKPLPTDGLNEMTDADLEPVIRGLLELTRSQQRLNGPDDELTSETALVANPSLGDTERVDDDDQSVPRFAQSSRPASVSPEAEESVADELIVEESKVEQHVVEAPIKGTLVVEQLVVEQPVEKQPVEEQPVVEQPVVEQPVEEQPVTEQPVVEKPVIEVIEEPIEVKTPEEVAQAESRGEEPQPPSMPDLDTVMDDPPASPPKLEAQIDLPIQAQPAAPILGDEDISILFPDQPSAGSVDIPWMDLDPTLSLQDILEAESLSEPLTAAATSQPVELAQPKESMQISQPALPTKSVHSVQVLPNQPDPRQTAISSSATASGLALPAQRASRPVTRLRKIAPALPEKLPEPILQPSENGVLARGTAAAPASRVSSTNVVTPAKRTISQAALTLGPARQSPSKQRIISAAAPQGSQEGRTVGKSVSSAAQGRLDSPQAVTVGPLQAYANPGHDRQASAGSSSLAKSGSTPTKITLKLPGQSQLSARMASARAGLTGSQAVPLHPVQSSMNPIVNGHNASPAQP</sequence>
<feature type="compositionally biased region" description="Polar residues" evidence="5">
    <location>
        <begin position="587"/>
        <end position="597"/>
    </location>
</feature>
<evidence type="ECO:0000313" key="7">
    <source>
        <dbReference type="EMBL" id="KAG7575304.1"/>
    </source>
</evidence>
<gene>
    <name evidence="7" type="ORF">FFLO_00468</name>
</gene>
<dbReference type="InterPro" id="IPR011011">
    <property type="entry name" value="Znf_FYVE_PHD"/>
</dbReference>
<evidence type="ECO:0000256" key="4">
    <source>
        <dbReference type="PROSITE-ProRule" id="PRU00146"/>
    </source>
</evidence>
<dbReference type="OrthoDB" id="5876363at2759"/>
<dbReference type="CDD" id="cd15534">
    <property type="entry name" value="PHD2_PHF12_Rco1"/>
    <property type="match status" value="1"/>
</dbReference>
<evidence type="ECO:0000256" key="5">
    <source>
        <dbReference type="SAM" id="MobiDB-lite"/>
    </source>
</evidence>
<dbReference type="Pfam" id="PF00628">
    <property type="entry name" value="PHD"/>
    <property type="match status" value="2"/>
</dbReference>
<evidence type="ECO:0000256" key="1">
    <source>
        <dbReference type="ARBA" id="ARBA00022723"/>
    </source>
</evidence>
<proteinExistence type="predicted"/>
<dbReference type="InterPro" id="IPR019786">
    <property type="entry name" value="Zinc_finger_PHD-type_CS"/>
</dbReference>
<feature type="region of interest" description="Disordered" evidence="5">
    <location>
        <begin position="583"/>
        <end position="606"/>
    </location>
</feature>
<dbReference type="GO" id="GO:0032221">
    <property type="term" value="C:Rpd3S complex"/>
    <property type="evidence" value="ECO:0007669"/>
    <property type="project" value="TreeGrafter"/>
</dbReference>
<evidence type="ECO:0000259" key="6">
    <source>
        <dbReference type="PROSITE" id="PS50016"/>
    </source>
</evidence>
<feature type="compositionally biased region" description="Low complexity" evidence="5">
    <location>
        <begin position="1053"/>
        <end position="1065"/>
    </location>
</feature>
<feature type="region of interest" description="Disordered" evidence="5">
    <location>
        <begin position="902"/>
        <end position="928"/>
    </location>
</feature>
<dbReference type="InterPro" id="IPR013083">
    <property type="entry name" value="Znf_RING/FYVE/PHD"/>
</dbReference>
<keyword evidence="3" id="KW-0862">Zinc</keyword>
<feature type="region of interest" description="Disordered" evidence="5">
    <location>
        <begin position="992"/>
        <end position="1120"/>
    </location>
</feature>
<feature type="compositionally biased region" description="Polar residues" evidence="5">
    <location>
        <begin position="902"/>
        <end position="918"/>
    </location>
</feature>
<dbReference type="AlphaFoldDB" id="A0A8K0JRH6"/>
<dbReference type="PROSITE" id="PS01359">
    <property type="entry name" value="ZF_PHD_1"/>
    <property type="match status" value="1"/>
</dbReference>
<dbReference type="PROSITE" id="PS50016">
    <property type="entry name" value="ZF_PHD_2"/>
    <property type="match status" value="1"/>
</dbReference>
<keyword evidence="1" id="KW-0479">Metal-binding</keyword>
<feature type="compositionally biased region" description="Pro residues" evidence="5">
    <location>
        <begin position="127"/>
        <end position="138"/>
    </location>
</feature>
<dbReference type="Proteomes" id="UP000812966">
    <property type="component" value="Unassembled WGS sequence"/>
</dbReference>
<feature type="region of interest" description="Disordered" evidence="5">
    <location>
        <begin position="1"/>
        <end position="154"/>
    </location>
</feature>
<dbReference type="EMBL" id="JABELV010000005">
    <property type="protein sequence ID" value="KAG7575304.1"/>
    <property type="molecule type" value="Genomic_DNA"/>
</dbReference>
<feature type="compositionally biased region" description="Low complexity" evidence="5">
    <location>
        <begin position="18"/>
        <end position="32"/>
    </location>
</feature>
<protein>
    <recommendedName>
        <fullName evidence="6">PHD-type domain-containing protein</fullName>
    </recommendedName>
</protein>
<feature type="compositionally biased region" description="Polar residues" evidence="5">
    <location>
        <begin position="1010"/>
        <end position="1026"/>
    </location>
</feature>
<comment type="caution">
    <text evidence="7">The sequence shown here is derived from an EMBL/GenBank/DDBJ whole genome shotgun (WGS) entry which is preliminary data.</text>
</comment>
<evidence type="ECO:0000313" key="8">
    <source>
        <dbReference type="Proteomes" id="UP000812966"/>
    </source>
</evidence>
<feature type="compositionally biased region" description="Polar residues" evidence="5">
    <location>
        <begin position="79"/>
        <end position="88"/>
    </location>
</feature>
<dbReference type="PANTHER" id="PTHR47636">
    <property type="entry name" value="TRANSCRIPTIONAL REGULATORY PROTEIN RCO1"/>
    <property type="match status" value="1"/>
</dbReference>
<dbReference type="CDD" id="cd15535">
    <property type="entry name" value="PHD1_Rco1"/>
    <property type="match status" value="1"/>
</dbReference>
<dbReference type="InterPro" id="IPR052819">
    <property type="entry name" value="Chromatin_regulatory_protein"/>
</dbReference>
<evidence type="ECO:0000256" key="3">
    <source>
        <dbReference type="ARBA" id="ARBA00022833"/>
    </source>
</evidence>
<dbReference type="PANTHER" id="PTHR47636:SF1">
    <property type="entry name" value="TRANSCRIPTIONAL REGULATORY PROTEIN RCO1"/>
    <property type="match status" value="1"/>
</dbReference>
<dbReference type="SUPFAM" id="SSF57903">
    <property type="entry name" value="FYVE/PHD zinc finger"/>
    <property type="match status" value="2"/>
</dbReference>
<accession>A0A8K0JRH6</accession>
<evidence type="ECO:0000256" key="2">
    <source>
        <dbReference type="ARBA" id="ARBA00022771"/>
    </source>
</evidence>
<feature type="compositionally biased region" description="Basic residues" evidence="5">
    <location>
        <begin position="52"/>
        <end position="62"/>
    </location>
</feature>
<dbReference type="Gene3D" id="3.30.40.10">
    <property type="entry name" value="Zinc/RING finger domain, C3HC4 (zinc finger)"/>
    <property type="match status" value="2"/>
</dbReference>
<dbReference type="GO" id="GO:0006357">
    <property type="term" value="P:regulation of transcription by RNA polymerase II"/>
    <property type="evidence" value="ECO:0007669"/>
    <property type="project" value="TreeGrafter"/>
</dbReference>
<organism evidence="7 8">
    <name type="scientific">Filobasidium floriforme</name>
    <dbReference type="NCBI Taxonomy" id="5210"/>
    <lineage>
        <taxon>Eukaryota</taxon>
        <taxon>Fungi</taxon>
        <taxon>Dikarya</taxon>
        <taxon>Basidiomycota</taxon>
        <taxon>Agaricomycotina</taxon>
        <taxon>Tremellomycetes</taxon>
        <taxon>Filobasidiales</taxon>
        <taxon>Filobasidiaceae</taxon>
        <taxon>Filobasidium</taxon>
    </lineage>
</organism>